<organism evidence="1 2">
    <name type="scientific">Xylaria curta</name>
    <dbReference type="NCBI Taxonomy" id="42375"/>
    <lineage>
        <taxon>Eukaryota</taxon>
        <taxon>Fungi</taxon>
        <taxon>Dikarya</taxon>
        <taxon>Ascomycota</taxon>
        <taxon>Pezizomycotina</taxon>
        <taxon>Sordariomycetes</taxon>
        <taxon>Xylariomycetidae</taxon>
        <taxon>Xylariales</taxon>
        <taxon>Xylariaceae</taxon>
        <taxon>Xylaria</taxon>
    </lineage>
</organism>
<sequence>MQWPRDGAPVRFKLIQVLERLKDLEAGLEDDDPDLMYQKLYRVFLRDPEKTSSPHKRMEQQIMDLVMCLSSLDWFDFTNPKNQVITKFIYDTSPANHGQYLKFFYQLLLSLELELRINSRLHTDWAKERLLGQIPPKIQWNLALARRWRDNIRIEE</sequence>
<keyword evidence="2" id="KW-1185">Reference proteome</keyword>
<name>A0ACC1NJX4_9PEZI</name>
<accession>A0ACC1NJX4</accession>
<reference evidence="1" key="1">
    <citation type="submission" date="2022-10" db="EMBL/GenBank/DDBJ databases">
        <title>Genome Sequence of Xylaria curta.</title>
        <authorList>
            <person name="Buettner E."/>
        </authorList>
    </citation>
    <scope>NUCLEOTIDE SEQUENCE</scope>
    <source>
        <strain evidence="1">Babe10</strain>
    </source>
</reference>
<evidence type="ECO:0000313" key="2">
    <source>
        <dbReference type="Proteomes" id="UP001143856"/>
    </source>
</evidence>
<dbReference type="Proteomes" id="UP001143856">
    <property type="component" value="Unassembled WGS sequence"/>
</dbReference>
<comment type="caution">
    <text evidence="1">The sequence shown here is derived from an EMBL/GenBank/DDBJ whole genome shotgun (WGS) entry which is preliminary data.</text>
</comment>
<protein>
    <submittedName>
        <fullName evidence="1">Uncharacterized protein</fullName>
    </submittedName>
</protein>
<proteinExistence type="predicted"/>
<gene>
    <name evidence="1" type="ORF">NUW58_g7402</name>
</gene>
<dbReference type="EMBL" id="JAPDGR010001913">
    <property type="protein sequence ID" value="KAJ2978729.1"/>
    <property type="molecule type" value="Genomic_DNA"/>
</dbReference>
<evidence type="ECO:0000313" key="1">
    <source>
        <dbReference type="EMBL" id="KAJ2978729.1"/>
    </source>
</evidence>